<dbReference type="EMBL" id="JAOPGA020001029">
    <property type="protein sequence ID" value="KAL0484243.1"/>
    <property type="molecule type" value="Genomic_DNA"/>
</dbReference>
<name>A0AAW2Z4S2_9EUKA</name>
<evidence type="ECO:0000313" key="4">
    <source>
        <dbReference type="Proteomes" id="UP001431209"/>
    </source>
</evidence>
<protein>
    <submittedName>
        <fullName evidence="3">Cck</fullName>
    </submittedName>
</protein>
<comment type="caution">
    <text evidence="3">The sequence shown here is derived from an EMBL/GenBank/DDBJ whole genome shotgun (WGS) entry which is preliminary data.</text>
</comment>
<evidence type="ECO:0000256" key="2">
    <source>
        <dbReference type="SAM" id="MobiDB-lite"/>
    </source>
</evidence>
<keyword evidence="1" id="KW-0175">Coiled coil</keyword>
<keyword evidence="4" id="KW-1185">Reference proteome</keyword>
<organism evidence="3 4">
    <name type="scientific">Acrasis kona</name>
    <dbReference type="NCBI Taxonomy" id="1008807"/>
    <lineage>
        <taxon>Eukaryota</taxon>
        <taxon>Discoba</taxon>
        <taxon>Heterolobosea</taxon>
        <taxon>Tetramitia</taxon>
        <taxon>Eutetramitia</taxon>
        <taxon>Acrasidae</taxon>
        <taxon>Acrasis</taxon>
    </lineage>
</organism>
<evidence type="ECO:0000256" key="1">
    <source>
        <dbReference type="SAM" id="Coils"/>
    </source>
</evidence>
<gene>
    <name evidence="3" type="ORF">AKO1_004868</name>
</gene>
<feature type="coiled-coil region" evidence="1">
    <location>
        <begin position="313"/>
        <end position="372"/>
    </location>
</feature>
<dbReference type="AlphaFoldDB" id="A0AAW2Z4S2"/>
<feature type="region of interest" description="Disordered" evidence="2">
    <location>
        <begin position="86"/>
        <end position="134"/>
    </location>
</feature>
<evidence type="ECO:0000313" key="3">
    <source>
        <dbReference type="EMBL" id="KAL0484243.1"/>
    </source>
</evidence>
<sequence length="770" mass="89320">MSEDTPKPVGAFLPTPPSTSKIRYDLPIFPKQPSTPRAATASGSLSARTHRDNVSLNSTVRKNLQLALNHANKNVQTNKFRSYTARPATSPKRTTTAPKRARGTFLTGLDEEDDLSPTTPGNNDKENSRISSLTARPAHSPFTLLDVVPPTEFLQCVESARFSPIDHTDSDLGVIDLVLNNNITPTDMPTYISPLTHGCNVLFGGWIDKLDSTNVTHQVSNNQTSIDSIISQRIKEQNLKAYKKESQAYRSPRKNNKLTLFENHLVSMAVDPTHQSQERSLAIATAKVMNEIKLKESNKDQTRMDQDDISNLIQTYVQDKRKANKQLNKLKKEEDDDHYYFNNEQSHHDLLKISARRKKKALDNKLKDLRNDPYKLEELKNKVKQYTISRTKRDKIQKHIKLFQVNPQSTQEDDSYFSHQRVMDRRSTNFETHKNKIQKVLLNKDQIHQELMDQLNTKYQNGKEKQEKAQHEREQRPYKEILAKRCKILAPAVLLSNFVIKVDQIITQARIQQQDELMMQLSMNKLGFYFRPMIRRFKEWRRNKARSVIRRNCLPLVLYVKIKLRKRAATLIVEYLQDLKKSRSNTVKLLKFISCVKNCQRISKNFITCRRAQVIAITLYYEKIQSELNKQTLDREFLLMRDKLHEEITSLGAKTKKIGSFNWARGVEDYAFMIEMTKNAQLMCDDLLIQCCQFMNYSYKQVFDTQQDIRDELICEDLKQRRKQQEFKVLPRRDVMEQLVLKGLALTEERTSGVVQADESDGASESDEIM</sequence>
<accession>A0AAW2Z4S2</accession>
<proteinExistence type="predicted"/>
<reference evidence="3 4" key="1">
    <citation type="submission" date="2024-03" db="EMBL/GenBank/DDBJ databases">
        <title>The Acrasis kona genome and developmental transcriptomes reveal deep origins of eukaryotic multicellular pathways.</title>
        <authorList>
            <person name="Sheikh S."/>
            <person name="Fu C.-J."/>
            <person name="Brown M.W."/>
            <person name="Baldauf S.L."/>
        </authorList>
    </citation>
    <scope>NUCLEOTIDE SEQUENCE [LARGE SCALE GENOMIC DNA]</scope>
    <source>
        <strain evidence="3 4">ATCC MYA-3509</strain>
    </source>
</reference>
<feature type="region of interest" description="Disordered" evidence="2">
    <location>
        <begin position="1"/>
        <end position="50"/>
    </location>
</feature>
<feature type="region of interest" description="Disordered" evidence="2">
    <location>
        <begin position="750"/>
        <end position="770"/>
    </location>
</feature>
<dbReference type="Proteomes" id="UP001431209">
    <property type="component" value="Unassembled WGS sequence"/>
</dbReference>
<feature type="compositionally biased region" description="Polar residues" evidence="2">
    <location>
        <begin position="32"/>
        <end position="47"/>
    </location>
</feature>
<feature type="compositionally biased region" description="Acidic residues" evidence="2">
    <location>
        <begin position="758"/>
        <end position="770"/>
    </location>
</feature>